<organism evidence="2 3">
    <name type="scientific">Nocardiopsis aegyptia</name>
    <dbReference type="NCBI Taxonomy" id="220378"/>
    <lineage>
        <taxon>Bacteria</taxon>
        <taxon>Bacillati</taxon>
        <taxon>Actinomycetota</taxon>
        <taxon>Actinomycetes</taxon>
        <taxon>Streptosporangiales</taxon>
        <taxon>Nocardiopsidaceae</taxon>
        <taxon>Nocardiopsis</taxon>
    </lineage>
</organism>
<keyword evidence="1" id="KW-0812">Transmembrane</keyword>
<dbReference type="EMBL" id="JACCFS010000001">
    <property type="protein sequence ID" value="NYJ33703.1"/>
    <property type="molecule type" value="Genomic_DNA"/>
</dbReference>
<comment type="caution">
    <text evidence="2">The sequence shown here is derived from an EMBL/GenBank/DDBJ whole genome shotgun (WGS) entry which is preliminary data.</text>
</comment>
<evidence type="ECO:0008006" key="4">
    <source>
        <dbReference type="Google" id="ProtNLM"/>
    </source>
</evidence>
<sequence>MSGLRARGRDADRGGPLLEFAAMFPILLVTAVVAVEAFLAFVAAERLESAARAGARVAGTQELGGAEAEARAALPTWLDDATVTAAANDSAGFYVEVSHPLPIVFSAAGFDLTLTRRVDMPDV</sequence>
<keyword evidence="1" id="KW-0472">Membrane</keyword>
<feature type="transmembrane region" description="Helical" evidence="1">
    <location>
        <begin position="20"/>
        <end position="42"/>
    </location>
</feature>
<proteinExistence type="predicted"/>
<name>A0A7Z0ELW8_9ACTN</name>
<evidence type="ECO:0000256" key="1">
    <source>
        <dbReference type="SAM" id="Phobius"/>
    </source>
</evidence>
<gene>
    <name evidence="2" type="ORF">HNR10_001584</name>
</gene>
<dbReference type="AlphaFoldDB" id="A0A7Z0ELW8"/>
<protein>
    <recommendedName>
        <fullName evidence="4">Pilus assembly protein TadE</fullName>
    </recommendedName>
</protein>
<evidence type="ECO:0000313" key="2">
    <source>
        <dbReference type="EMBL" id="NYJ33703.1"/>
    </source>
</evidence>
<keyword evidence="3" id="KW-1185">Reference proteome</keyword>
<accession>A0A7Z0ELW8</accession>
<reference evidence="2 3" key="1">
    <citation type="submission" date="2020-07" db="EMBL/GenBank/DDBJ databases">
        <title>Sequencing the genomes of 1000 actinobacteria strains.</title>
        <authorList>
            <person name="Klenk H.-P."/>
        </authorList>
    </citation>
    <scope>NUCLEOTIDE SEQUENCE [LARGE SCALE GENOMIC DNA]</scope>
    <source>
        <strain evidence="2 3">DSM 44442</strain>
    </source>
</reference>
<evidence type="ECO:0000313" key="3">
    <source>
        <dbReference type="Proteomes" id="UP000572051"/>
    </source>
</evidence>
<dbReference type="Proteomes" id="UP000572051">
    <property type="component" value="Unassembled WGS sequence"/>
</dbReference>
<keyword evidence="1" id="KW-1133">Transmembrane helix</keyword>
<dbReference type="RefSeq" id="WP_179822032.1">
    <property type="nucleotide sequence ID" value="NZ_JACCFS010000001.1"/>
</dbReference>